<keyword evidence="1 12" id="KW-0240">DNA-directed RNA polymerase</keyword>
<dbReference type="AlphaFoldDB" id="A0A1J0KV87"/>
<keyword evidence="11 12" id="KW-0804">Transcription</keyword>
<evidence type="ECO:0000313" key="17">
    <source>
        <dbReference type="Proteomes" id="UP000182521"/>
    </source>
</evidence>
<dbReference type="FunFam" id="3.90.580.10:FF:000001">
    <property type="entry name" value="DNA primase"/>
    <property type="match status" value="1"/>
</dbReference>
<keyword evidence="4 12" id="KW-0548">Nucleotidyltransferase</keyword>
<keyword evidence="8 12" id="KW-0862">Zinc</keyword>
<dbReference type="EC" id="2.7.7.101" evidence="12"/>
<dbReference type="Gene3D" id="3.90.980.10">
    <property type="entry name" value="DNA primase, catalytic core, N-terminal domain"/>
    <property type="match status" value="1"/>
</dbReference>
<dbReference type="PIRSF" id="PIRSF002811">
    <property type="entry name" value="DnaG"/>
    <property type="match status" value="1"/>
</dbReference>
<feature type="domain" description="Toprim" evidence="15">
    <location>
        <begin position="264"/>
        <end position="346"/>
    </location>
</feature>
<dbReference type="InterPro" id="IPR013264">
    <property type="entry name" value="DNAG_N"/>
</dbReference>
<comment type="cofactor">
    <cofactor evidence="12 13 14">
        <name>Zn(2+)</name>
        <dbReference type="ChEBI" id="CHEBI:29105"/>
    </cofactor>
    <text evidence="12 13 14">Binds 1 zinc ion per monomer.</text>
</comment>
<sequence>MAKKISTQFIKELISSADIVDVISRFVNLKKSGKSYKGCCPFHNEKTPSFFVNPSKGFFHCFGCQESGDALTFIKKINNLDFVDAIESLSNIVGRSVEYENFSEEDQQKEKIYNQCLSFLDISSKYYRWNLMNSNTKEKAISYLKARGIDGKIANFFNIGYATDDWNGICNFANKANVTTDIVIETGLAIRNDNGKVYDRFRSRIMFPIRNIQGRVIGYGGRVIDNEDGVKYINSPESIVFQKSSVLYGLYEYRQKRKEISSIGSIVVVEGYMDVVGLAKYGFYEAVATLGTAFSPQHAKILFRETASVILCFDGDDAGKSAAIRTIKLILPVLDANKKLKILVLPDNKDPDDYVKEYGLESFKEKLGDALHVADFLVQTFLGNRDLKKAEDKLEVAESMKEFFSEVGANIYSESILVTIADKLGFSADQLKQLISKRERKEHHQLNVVRKQKLTKNITLEQRVISELFTNLDLFKKIVNEKEFDILPNSENLDILSKCLKILKDDLYINIEVVALIQMLTESYSEYREYFFELLGFGLENSSFKDNTEDYEKEVENMLRRIEKNSVKGRLIYLRQQPVLTEVEKMELKFLINRLR</sequence>
<keyword evidence="3 12" id="KW-0808">Transferase</keyword>
<dbReference type="GO" id="GO:0006269">
    <property type="term" value="P:DNA replication, synthesis of primer"/>
    <property type="evidence" value="ECO:0007669"/>
    <property type="project" value="UniProtKB-UniRule"/>
</dbReference>
<dbReference type="SMART" id="SM00493">
    <property type="entry name" value="TOPRIM"/>
    <property type="match status" value="1"/>
</dbReference>
<evidence type="ECO:0000256" key="14">
    <source>
        <dbReference type="PIRSR" id="PIRSR002811-1"/>
    </source>
</evidence>
<evidence type="ECO:0000256" key="4">
    <source>
        <dbReference type="ARBA" id="ARBA00022695"/>
    </source>
</evidence>
<comment type="function">
    <text evidence="12 13">RNA polymerase that catalyzes the synthesis of short RNA molecules used as primers for DNA polymerase during DNA replication.</text>
</comment>
<accession>A0A1J0KV87</accession>
<evidence type="ECO:0000256" key="9">
    <source>
        <dbReference type="ARBA" id="ARBA00022842"/>
    </source>
</evidence>
<dbReference type="SMART" id="SM00400">
    <property type="entry name" value="ZnF_CHCC"/>
    <property type="match status" value="1"/>
</dbReference>
<name>A0A1J0KV87_9GAMM</name>
<reference evidence="17" key="1">
    <citation type="submission" date="2014-10" db="EMBL/GenBank/DDBJ databases">
        <authorList>
            <person name="Kuske C.R."/>
            <person name="Challacombe J.F."/>
            <person name="Daligault H.E."/>
            <person name="Davenport K.W."/>
            <person name="Johnson S.L."/>
            <person name="Siddaramappa S."/>
            <person name="Petersen J.M."/>
        </authorList>
    </citation>
    <scope>NUCLEOTIDE SEQUENCE [LARGE SCALE GENOMIC DNA]</scope>
    <source>
        <strain evidence="17">CA97-1460</strain>
    </source>
</reference>
<proteinExistence type="inferred from homology"/>
<evidence type="ECO:0000256" key="11">
    <source>
        <dbReference type="ARBA" id="ARBA00023163"/>
    </source>
</evidence>
<keyword evidence="7 12" id="KW-0863">Zinc-finger</keyword>
<comment type="subunit">
    <text evidence="12">Monomer. Interacts with DnaB.</text>
</comment>
<evidence type="ECO:0000256" key="1">
    <source>
        <dbReference type="ARBA" id="ARBA00022478"/>
    </source>
</evidence>
<dbReference type="STRING" id="1542390.KX01_1671"/>
<dbReference type="OrthoDB" id="9803773at2"/>
<keyword evidence="6 12" id="KW-0479">Metal-binding</keyword>
<comment type="catalytic activity">
    <reaction evidence="12">
        <text>ssDNA + n NTP = ssDNA/pppN(pN)n-1 hybrid + (n-1) diphosphate.</text>
        <dbReference type="EC" id="2.7.7.101"/>
    </reaction>
</comment>
<dbReference type="RefSeq" id="WP_071664536.1">
    <property type="nucleotide sequence ID" value="NZ_CP009654.1"/>
</dbReference>
<keyword evidence="5 12" id="KW-0235">DNA replication</keyword>
<keyword evidence="2 12" id="KW-0639">Primosome</keyword>
<keyword evidence="9" id="KW-0460">Magnesium</keyword>
<dbReference type="SUPFAM" id="SSF57783">
    <property type="entry name" value="Zinc beta-ribbon"/>
    <property type="match status" value="1"/>
</dbReference>
<dbReference type="Pfam" id="PF08275">
    <property type="entry name" value="DNAG_N"/>
    <property type="match status" value="1"/>
</dbReference>
<dbReference type="KEGG" id="frc:KX01_1671"/>
<dbReference type="InterPro" id="IPR030846">
    <property type="entry name" value="DnaG_bac"/>
</dbReference>
<evidence type="ECO:0000313" key="16">
    <source>
        <dbReference type="EMBL" id="APC97701.1"/>
    </source>
</evidence>
<evidence type="ECO:0000256" key="3">
    <source>
        <dbReference type="ARBA" id="ARBA00022679"/>
    </source>
</evidence>
<evidence type="ECO:0000259" key="15">
    <source>
        <dbReference type="PROSITE" id="PS50880"/>
    </source>
</evidence>
<keyword evidence="17" id="KW-1185">Reference proteome</keyword>
<dbReference type="NCBIfam" id="TIGR01391">
    <property type="entry name" value="dnaG"/>
    <property type="match status" value="1"/>
</dbReference>
<evidence type="ECO:0000256" key="5">
    <source>
        <dbReference type="ARBA" id="ARBA00022705"/>
    </source>
</evidence>
<comment type="similarity">
    <text evidence="12 13">Belongs to the DnaG primase family.</text>
</comment>
<dbReference type="InterPro" id="IPR036977">
    <property type="entry name" value="DNA_primase_Znf_CHC2"/>
</dbReference>
<comment type="domain">
    <text evidence="12">Contains an N-terminal zinc-binding domain, a central core domain that contains the primase activity, and a C-terminal DnaB-binding domain.</text>
</comment>
<dbReference type="HAMAP" id="MF_00974">
    <property type="entry name" value="DNA_primase_DnaG"/>
    <property type="match status" value="1"/>
</dbReference>
<dbReference type="EMBL" id="CP009654">
    <property type="protein sequence ID" value="APC97701.1"/>
    <property type="molecule type" value="Genomic_DNA"/>
</dbReference>
<evidence type="ECO:0000256" key="10">
    <source>
        <dbReference type="ARBA" id="ARBA00023125"/>
    </source>
</evidence>
<gene>
    <name evidence="12 16" type="primary">dnaG</name>
    <name evidence="16" type="ORF">KX01_1671</name>
</gene>
<organism evidence="16 17">
    <name type="scientific">Francisella frigiditurris</name>
    <dbReference type="NCBI Taxonomy" id="1542390"/>
    <lineage>
        <taxon>Bacteria</taxon>
        <taxon>Pseudomonadati</taxon>
        <taxon>Pseudomonadota</taxon>
        <taxon>Gammaproteobacteria</taxon>
        <taxon>Thiotrichales</taxon>
        <taxon>Francisellaceae</taxon>
        <taxon>Francisella</taxon>
    </lineage>
</organism>
<keyword evidence="10 12" id="KW-0238">DNA-binding</keyword>
<dbReference type="GO" id="GO:0008270">
    <property type="term" value="F:zinc ion binding"/>
    <property type="evidence" value="ECO:0007669"/>
    <property type="project" value="UniProtKB-UniRule"/>
</dbReference>
<dbReference type="PANTHER" id="PTHR30313:SF2">
    <property type="entry name" value="DNA PRIMASE"/>
    <property type="match status" value="1"/>
</dbReference>
<dbReference type="InterPro" id="IPR006295">
    <property type="entry name" value="DNA_primase_DnaG"/>
</dbReference>
<dbReference type="SUPFAM" id="SSF56731">
    <property type="entry name" value="DNA primase core"/>
    <property type="match status" value="1"/>
</dbReference>
<dbReference type="FunFam" id="3.40.1360.10:FF:000002">
    <property type="entry name" value="DNA primase"/>
    <property type="match status" value="1"/>
</dbReference>
<feature type="zinc finger region" description="CHC2-type" evidence="12 14">
    <location>
        <begin position="40"/>
        <end position="64"/>
    </location>
</feature>
<dbReference type="InterPro" id="IPR050219">
    <property type="entry name" value="DnaG_primase"/>
</dbReference>
<dbReference type="Pfam" id="PF13155">
    <property type="entry name" value="Toprim_2"/>
    <property type="match status" value="1"/>
</dbReference>
<evidence type="ECO:0000256" key="12">
    <source>
        <dbReference type="HAMAP-Rule" id="MF_00974"/>
    </source>
</evidence>
<dbReference type="Gene3D" id="3.40.1360.10">
    <property type="match status" value="1"/>
</dbReference>
<evidence type="ECO:0000256" key="6">
    <source>
        <dbReference type="ARBA" id="ARBA00022723"/>
    </source>
</evidence>
<dbReference type="Proteomes" id="UP000182521">
    <property type="component" value="Chromosome"/>
</dbReference>
<dbReference type="Gene3D" id="3.90.580.10">
    <property type="entry name" value="Zinc finger, CHC2-type domain"/>
    <property type="match status" value="1"/>
</dbReference>
<dbReference type="InterPro" id="IPR034151">
    <property type="entry name" value="TOPRIM_DnaG_bac"/>
</dbReference>
<dbReference type="CDD" id="cd03364">
    <property type="entry name" value="TOPRIM_DnaG_primases"/>
    <property type="match status" value="1"/>
</dbReference>
<protein>
    <recommendedName>
        <fullName evidence="12 13">DNA primase</fullName>
        <ecNumber evidence="12">2.7.7.101</ecNumber>
    </recommendedName>
</protein>
<dbReference type="InterPro" id="IPR019475">
    <property type="entry name" value="DNA_primase_DnaB-bd"/>
</dbReference>
<dbReference type="InterPro" id="IPR002694">
    <property type="entry name" value="Znf_CHC2"/>
</dbReference>
<dbReference type="PROSITE" id="PS50880">
    <property type="entry name" value="TOPRIM"/>
    <property type="match status" value="1"/>
</dbReference>
<dbReference type="GO" id="GO:0005737">
    <property type="term" value="C:cytoplasm"/>
    <property type="evidence" value="ECO:0007669"/>
    <property type="project" value="TreeGrafter"/>
</dbReference>
<dbReference type="InterPro" id="IPR006171">
    <property type="entry name" value="TOPRIM_dom"/>
</dbReference>
<dbReference type="GO" id="GO:0000428">
    <property type="term" value="C:DNA-directed RNA polymerase complex"/>
    <property type="evidence" value="ECO:0007669"/>
    <property type="project" value="UniProtKB-KW"/>
</dbReference>
<dbReference type="GO" id="GO:0003677">
    <property type="term" value="F:DNA binding"/>
    <property type="evidence" value="ECO:0007669"/>
    <property type="project" value="UniProtKB-KW"/>
</dbReference>
<evidence type="ECO:0000256" key="8">
    <source>
        <dbReference type="ARBA" id="ARBA00022833"/>
    </source>
</evidence>
<evidence type="ECO:0000256" key="7">
    <source>
        <dbReference type="ARBA" id="ARBA00022771"/>
    </source>
</evidence>
<dbReference type="GO" id="GO:1990077">
    <property type="term" value="C:primosome complex"/>
    <property type="evidence" value="ECO:0007669"/>
    <property type="project" value="UniProtKB-KW"/>
</dbReference>
<dbReference type="InterPro" id="IPR037068">
    <property type="entry name" value="DNA_primase_core_N_sf"/>
</dbReference>
<evidence type="ECO:0000256" key="13">
    <source>
        <dbReference type="PIRNR" id="PIRNR002811"/>
    </source>
</evidence>
<dbReference type="Pfam" id="PF10410">
    <property type="entry name" value="DnaB_bind"/>
    <property type="match status" value="1"/>
</dbReference>
<dbReference type="PANTHER" id="PTHR30313">
    <property type="entry name" value="DNA PRIMASE"/>
    <property type="match status" value="1"/>
</dbReference>
<dbReference type="GO" id="GO:0003899">
    <property type="term" value="F:DNA-directed RNA polymerase activity"/>
    <property type="evidence" value="ECO:0007669"/>
    <property type="project" value="UniProtKB-UniRule"/>
</dbReference>
<dbReference type="Pfam" id="PF01807">
    <property type="entry name" value="Zn_ribbon_DnaG"/>
    <property type="match status" value="1"/>
</dbReference>
<evidence type="ECO:0000256" key="2">
    <source>
        <dbReference type="ARBA" id="ARBA00022515"/>
    </source>
</evidence>